<reference evidence="1 2" key="1">
    <citation type="submission" date="2024-07" db="EMBL/GenBank/DDBJ databases">
        <title>Enhanced genomic and transcriptomic resources for Trichinella pseudospiralis and T. spiralis underpin the discovery of pronounced molecular differences between stages and species.</title>
        <authorList>
            <person name="Pasi K.K."/>
            <person name="La Rosa G."/>
            <person name="Gomez-Morales M.A."/>
            <person name="Tosini F."/>
            <person name="Sumanam S."/>
            <person name="Young N.D."/>
            <person name="Chang B.C."/>
            <person name="Robin G.B."/>
        </authorList>
    </citation>
    <scope>NUCLEOTIDE SEQUENCE [LARGE SCALE GENOMIC DNA]</scope>
    <source>
        <strain evidence="1">ISS534</strain>
    </source>
</reference>
<protein>
    <submittedName>
        <fullName evidence="1">Translation initiation factor</fullName>
    </submittedName>
</protein>
<accession>A0ABR3KNR2</accession>
<keyword evidence="2" id="KW-1185">Reference proteome</keyword>
<comment type="caution">
    <text evidence="1">The sequence shown here is derived from an EMBL/GenBank/DDBJ whole genome shotgun (WGS) entry which is preliminary data.</text>
</comment>
<dbReference type="Proteomes" id="UP001558632">
    <property type="component" value="Unassembled WGS sequence"/>
</dbReference>
<organism evidence="1 2">
    <name type="scientific">Trichinella spiralis</name>
    <name type="common">Trichina worm</name>
    <dbReference type="NCBI Taxonomy" id="6334"/>
    <lineage>
        <taxon>Eukaryota</taxon>
        <taxon>Metazoa</taxon>
        <taxon>Ecdysozoa</taxon>
        <taxon>Nematoda</taxon>
        <taxon>Enoplea</taxon>
        <taxon>Dorylaimia</taxon>
        <taxon>Trichinellida</taxon>
        <taxon>Trichinellidae</taxon>
        <taxon>Trichinella</taxon>
    </lineage>
</organism>
<proteinExistence type="predicted"/>
<name>A0ABR3KNR2_TRISP</name>
<keyword evidence="1" id="KW-0648">Protein biosynthesis</keyword>
<gene>
    <name evidence="1" type="ORF">TSPI_02350</name>
</gene>
<sequence length="118" mass="13886">MHRPKNQFTFGISNPACWDGILFRLIFFLKANAIRVSCRRLAVLCRLWTEKQIISRPDIRKFTNVFCIADGYSSRVKEWRLMETEPFHSLLRDFQVRVVEALRRSLLGEIGSSHWATD</sequence>
<evidence type="ECO:0000313" key="2">
    <source>
        <dbReference type="Proteomes" id="UP001558632"/>
    </source>
</evidence>
<dbReference type="EMBL" id="JBEUSY010000254">
    <property type="protein sequence ID" value="KAL1240642.1"/>
    <property type="molecule type" value="Genomic_DNA"/>
</dbReference>
<dbReference type="GO" id="GO:0003743">
    <property type="term" value="F:translation initiation factor activity"/>
    <property type="evidence" value="ECO:0007669"/>
    <property type="project" value="UniProtKB-KW"/>
</dbReference>
<keyword evidence="1" id="KW-0396">Initiation factor</keyword>
<evidence type="ECO:0000313" key="1">
    <source>
        <dbReference type="EMBL" id="KAL1240642.1"/>
    </source>
</evidence>